<keyword evidence="8 13" id="KW-1208">Phospholipid metabolism</keyword>
<keyword evidence="4 13" id="KW-0560">Oxidoreductase</keyword>
<dbReference type="InterPro" id="IPR006109">
    <property type="entry name" value="G3P_DH_NAD-dep_C"/>
</dbReference>
<dbReference type="GO" id="GO:0141153">
    <property type="term" value="F:glycerol-3-phosphate dehydrogenase (NADP+) activity"/>
    <property type="evidence" value="ECO:0007669"/>
    <property type="project" value="RHEA"/>
</dbReference>
<dbReference type="Proteomes" id="UP000184038">
    <property type="component" value="Unassembled WGS sequence"/>
</dbReference>
<organism evidence="20 21">
    <name type="scientific">Anaerosporobacter mobilis DSM 15930</name>
    <dbReference type="NCBI Taxonomy" id="1120996"/>
    <lineage>
        <taxon>Bacteria</taxon>
        <taxon>Bacillati</taxon>
        <taxon>Bacillota</taxon>
        <taxon>Clostridia</taxon>
        <taxon>Lachnospirales</taxon>
        <taxon>Lachnospiraceae</taxon>
        <taxon>Anaerosporobacter</taxon>
    </lineage>
</organism>
<feature type="binding site" evidence="13">
    <location>
        <position position="254"/>
    </location>
    <ligand>
        <name>sn-glycerol 3-phosphate</name>
        <dbReference type="ChEBI" id="CHEBI:57597"/>
    </ligand>
</feature>
<keyword evidence="6 13" id="KW-0443">Lipid metabolism</keyword>
<feature type="binding site" evidence="13">
    <location>
        <position position="279"/>
    </location>
    <ligand>
        <name>NADPH</name>
        <dbReference type="ChEBI" id="CHEBI:57783"/>
    </ligand>
</feature>
<dbReference type="FunFam" id="1.10.1040.10:FF:000001">
    <property type="entry name" value="Glycerol-3-phosphate dehydrogenase [NAD(P)+]"/>
    <property type="match status" value="1"/>
</dbReference>
<comment type="catalytic activity">
    <reaction evidence="9">
        <text>sn-glycerol 3-phosphate + NADP(+) = dihydroxyacetone phosphate + NADPH + H(+)</text>
        <dbReference type="Rhea" id="RHEA:11096"/>
        <dbReference type="ChEBI" id="CHEBI:15378"/>
        <dbReference type="ChEBI" id="CHEBI:57597"/>
        <dbReference type="ChEBI" id="CHEBI:57642"/>
        <dbReference type="ChEBI" id="CHEBI:57783"/>
        <dbReference type="ChEBI" id="CHEBI:58349"/>
        <dbReference type="EC" id="1.1.1.94"/>
    </reaction>
    <physiologicalReaction direction="right-to-left" evidence="9">
        <dbReference type="Rhea" id="RHEA:11098"/>
    </physiologicalReaction>
</comment>
<evidence type="ECO:0000256" key="13">
    <source>
        <dbReference type="HAMAP-Rule" id="MF_00394"/>
    </source>
</evidence>
<evidence type="ECO:0000256" key="6">
    <source>
        <dbReference type="ARBA" id="ARBA00023098"/>
    </source>
</evidence>
<feature type="domain" description="Glycerol-3-phosphate dehydrogenase NAD-dependent N-terminal" evidence="18">
    <location>
        <begin position="3"/>
        <end position="158"/>
    </location>
</feature>
<dbReference type="GO" id="GO:0046167">
    <property type="term" value="P:glycerol-3-phosphate biosynthetic process"/>
    <property type="evidence" value="ECO:0007669"/>
    <property type="project" value="UniProtKB-UniRule"/>
</dbReference>
<comment type="pathway">
    <text evidence="13">Membrane lipid metabolism; glycerophospholipid metabolism.</text>
</comment>
<evidence type="ECO:0000259" key="18">
    <source>
        <dbReference type="Pfam" id="PF01210"/>
    </source>
</evidence>
<evidence type="ECO:0000256" key="5">
    <source>
        <dbReference type="ARBA" id="ARBA00023027"/>
    </source>
</evidence>
<feature type="binding site" evidence="15">
    <location>
        <position position="106"/>
    </location>
    <ligand>
        <name>substrate</name>
    </ligand>
</feature>
<dbReference type="InterPro" id="IPR013328">
    <property type="entry name" value="6PGD_dom2"/>
</dbReference>
<dbReference type="FunFam" id="3.40.50.720:FF:000019">
    <property type="entry name" value="Glycerol-3-phosphate dehydrogenase [NAD(P)+]"/>
    <property type="match status" value="1"/>
</dbReference>
<feature type="binding site" evidence="13">
    <location>
        <position position="138"/>
    </location>
    <ligand>
        <name>NADPH</name>
        <dbReference type="ChEBI" id="CHEBI:57783"/>
    </ligand>
</feature>
<dbReference type="GO" id="GO:0051287">
    <property type="term" value="F:NAD binding"/>
    <property type="evidence" value="ECO:0007669"/>
    <property type="project" value="InterPro"/>
</dbReference>
<keyword evidence="7 13" id="KW-0594">Phospholipid biosynthesis</keyword>
<dbReference type="GO" id="GO:0046168">
    <property type="term" value="P:glycerol-3-phosphate catabolic process"/>
    <property type="evidence" value="ECO:0007669"/>
    <property type="project" value="InterPro"/>
</dbReference>
<dbReference type="InterPro" id="IPR006168">
    <property type="entry name" value="G3P_DH_NAD-dep"/>
</dbReference>
<protein>
    <recommendedName>
        <fullName evidence="11 13">Glycerol-3-phosphate dehydrogenase [NAD(P)+]</fullName>
        <ecNumber evidence="10 13">1.1.1.94</ecNumber>
    </recommendedName>
    <alternativeName>
        <fullName evidence="13">NAD(P)(+)-dependent glycerol-3-phosphate dehydrogenase</fullName>
    </alternativeName>
    <alternativeName>
        <fullName evidence="12 13">NAD(P)H-dependent dihydroxyacetone-phosphate reductase</fullName>
    </alternativeName>
</protein>
<dbReference type="GO" id="GO:0008654">
    <property type="term" value="P:phospholipid biosynthetic process"/>
    <property type="evidence" value="ECO:0007669"/>
    <property type="project" value="UniProtKB-KW"/>
</dbReference>
<dbReference type="Gene3D" id="3.40.50.720">
    <property type="entry name" value="NAD(P)-binding Rossmann-like Domain"/>
    <property type="match status" value="1"/>
</dbReference>
<evidence type="ECO:0000256" key="8">
    <source>
        <dbReference type="ARBA" id="ARBA00023264"/>
    </source>
</evidence>
<dbReference type="Pfam" id="PF01210">
    <property type="entry name" value="NAD_Gly3P_dh_N"/>
    <property type="match status" value="1"/>
</dbReference>
<evidence type="ECO:0000256" key="4">
    <source>
        <dbReference type="ARBA" id="ARBA00023002"/>
    </source>
</evidence>
<dbReference type="Pfam" id="PF07479">
    <property type="entry name" value="NAD_Gly3P_dh_C"/>
    <property type="match status" value="1"/>
</dbReference>
<evidence type="ECO:0000256" key="12">
    <source>
        <dbReference type="ARBA" id="ARBA00080511"/>
    </source>
</evidence>
<feature type="binding site" evidence="13">
    <location>
        <position position="12"/>
    </location>
    <ligand>
        <name>NADPH</name>
        <dbReference type="ChEBI" id="CHEBI:57783"/>
    </ligand>
</feature>
<feature type="binding site" evidence="13">
    <location>
        <position position="106"/>
    </location>
    <ligand>
        <name>sn-glycerol 3-phosphate</name>
        <dbReference type="ChEBI" id="CHEBI:57597"/>
    </ligand>
</feature>
<dbReference type="AlphaFoldDB" id="A0A1M7H0W9"/>
<comment type="similarity">
    <text evidence="1 13 17">Belongs to the NAD-dependent glycerol-3-phosphate dehydrogenase family.</text>
</comment>
<evidence type="ECO:0000256" key="15">
    <source>
        <dbReference type="PIRSR" id="PIRSR000114-2"/>
    </source>
</evidence>
<dbReference type="NCBIfam" id="NF000942">
    <property type="entry name" value="PRK00094.1-4"/>
    <property type="match status" value="1"/>
</dbReference>
<dbReference type="GO" id="GO:0006650">
    <property type="term" value="P:glycerophospholipid metabolic process"/>
    <property type="evidence" value="ECO:0007669"/>
    <property type="project" value="UniProtKB-UniRule"/>
</dbReference>
<dbReference type="PANTHER" id="PTHR11728">
    <property type="entry name" value="GLYCEROL-3-PHOSPHATE DEHYDROGENASE"/>
    <property type="match status" value="1"/>
</dbReference>
<reference evidence="20 21" key="1">
    <citation type="submission" date="2016-11" db="EMBL/GenBank/DDBJ databases">
        <authorList>
            <person name="Jaros S."/>
            <person name="Januszkiewicz K."/>
            <person name="Wedrychowicz H."/>
        </authorList>
    </citation>
    <scope>NUCLEOTIDE SEQUENCE [LARGE SCALE GENOMIC DNA]</scope>
    <source>
        <strain evidence="20 21">DSM 15930</strain>
    </source>
</reference>
<feature type="binding site" evidence="15">
    <location>
        <begin position="253"/>
        <end position="254"/>
    </location>
    <ligand>
        <name>substrate</name>
    </ligand>
</feature>
<evidence type="ECO:0000256" key="14">
    <source>
        <dbReference type="PIRSR" id="PIRSR000114-1"/>
    </source>
</evidence>
<keyword evidence="21" id="KW-1185">Reference proteome</keyword>
<evidence type="ECO:0000256" key="3">
    <source>
        <dbReference type="ARBA" id="ARBA00022857"/>
    </source>
</evidence>
<dbReference type="InterPro" id="IPR008927">
    <property type="entry name" value="6-PGluconate_DH-like_C_sf"/>
</dbReference>
<name>A0A1M7H0W9_9FIRM</name>
<comment type="catalytic activity">
    <reaction evidence="13">
        <text>sn-glycerol 3-phosphate + NAD(+) = dihydroxyacetone phosphate + NADH + H(+)</text>
        <dbReference type="Rhea" id="RHEA:11092"/>
        <dbReference type="ChEBI" id="CHEBI:15378"/>
        <dbReference type="ChEBI" id="CHEBI:57540"/>
        <dbReference type="ChEBI" id="CHEBI:57597"/>
        <dbReference type="ChEBI" id="CHEBI:57642"/>
        <dbReference type="ChEBI" id="CHEBI:57945"/>
        <dbReference type="EC" id="1.1.1.94"/>
    </reaction>
</comment>
<gene>
    <name evidence="13" type="primary">gpsA</name>
    <name evidence="20" type="ORF">SAMN02746066_01213</name>
</gene>
<evidence type="ECO:0000256" key="1">
    <source>
        <dbReference type="ARBA" id="ARBA00011009"/>
    </source>
</evidence>
<dbReference type="GO" id="GO:0141152">
    <property type="term" value="F:glycerol-3-phosphate dehydrogenase (NAD+) activity"/>
    <property type="evidence" value="ECO:0007669"/>
    <property type="project" value="RHEA"/>
</dbReference>
<dbReference type="STRING" id="1120996.SAMN02746066_01213"/>
<dbReference type="OrthoDB" id="9812273at2"/>
<feature type="active site" description="Proton acceptor" evidence="13 14">
    <location>
        <position position="189"/>
    </location>
</feature>
<evidence type="ECO:0000256" key="2">
    <source>
        <dbReference type="ARBA" id="ARBA00022516"/>
    </source>
</evidence>
<feature type="domain" description="Glycerol-3-phosphate dehydrogenase NAD-dependent C-terminal" evidence="19">
    <location>
        <begin position="178"/>
        <end position="318"/>
    </location>
</feature>
<evidence type="ECO:0000313" key="21">
    <source>
        <dbReference type="Proteomes" id="UP000184038"/>
    </source>
</evidence>
<feature type="binding site" evidence="13">
    <location>
        <position position="106"/>
    </location>
    <ligand>
        <name>NADPH</name>
        <dbReference type="ChEBI" id="CHEBI:57783"/>
    </ligand>
</feature>
<dbReference type="InterPro" id="IPR036291">
    <property type="entry name" value="NAD(P)-bd_dom_sf"/>
</dbReference>
<keyword evidence="13" id="KW-0963">Cytoplasm</keyword>
<evidence type="ECO:0000313" key="20">
    <source>
        <dbReference type="EMBL" id="SHM21799.1"/>
    </source>
</evidence>
<dbReference type="PIRSF" id="PIRSF000114">
    <property type="entry name" value="Glycerol-3-P_dh"/>
    <property type="match status" value="1"/>
</dbReference>
<dbReference type="NCBIfam" id="NF000940">
    <property type="entry name" value="PRK00094.1-2"/>
    <property type="match status" value="1"/>
</dbReference>
<dbReference type="SUPFAM" id="SSF48179">
    <property type="entry name" value="6-phosphogluconate dehydrogenase C-terminal domain-like"/>
    <property type="match status" value="1"/>
</dbReference>
<feature type="binding site" evidence="13">
    <location>
        <position position="242"/>
    </location>
    <ligand>
        <name>sn-glycerol 3-phosphate</name>
        <dbReference type="ChEBI" id="CHEBI:57597"/>
    </ligand>
</feature>
<feature type="binding site" evidence="16">
    <location>
        <position position="138"/>
    </location>
    <ligand>
        <name>NAD(+)</name>
        <dbReference type="ChEBI" id="CHEBI:57540"/>
    </ligand>
</feature>
<dbReference type="GO" id="GO:0005975">
    <property type="term" value="P:carbohydrate metabolic process"/>
    <property type="evidence" value="ECO:0007669"/>
    <property type="project" value="InterPro"/>
</dbReference>
<dbReference type="Gene3D" id="1.10.1040.10">
    <property type="entry name" value="N-(1-d-carboxylethyl)-l-norvaline Dehydrogenase, domain 2"/>
    <property type="match status" value="1"/>
</dbReference>
<feature type="binding site" evidence="13">
    <location>
        <position position="253"/>
    </location>
    <ligand>
        <name>sn-glycerol 3-phosphate</name>
        <dbReference type="ChEBI" id="CHEBI:57597"/>
    </ligand>
</feature>
<comment type="subcellular location">
    <subcellularLocation>
        <location evidence="13">Cytoplasm</location>
    </subcellularLocation>
</comment>
<feature type="binding site" evidence="13">
    <location>
        <position position="189"/>
    </location>
    <ligand>
        <name>sn-glycerol 3-phosphate</name>
        <dbReference type="ChEBI" id="CHEBI:57597"/>
    </ligand>
</feature>
<dbReference type="PANTHER" id="PTHR11728:SF1">
    <property type="entry name" value="GLYCEROL-3-PHOSPHATE DEHYDROGENASE [NAD(+)] 2, CHLOROPLASTIC"/>
    <property type="match status" value="1"/>
</dbReference>
<dbReference type="GO" id="GO:0005829">
    <property type="term" value="C:cytosol"/>
    <property type="evidence" value="ECO:0007669"/>
    <property type="project" value="TreeGrafter"/>
</dbReference>
<dbReference type="UniPathway" id="UPA00940"/>
<dbReference type="InterPro" id="IPR011128">
    <property type="entry name" value="G3P_DH_NAD-dep_N"/>
</dbReference>
<accession>A0A1M7H0W9</accession>
<dbReference type="SUPFAM" id="SSF51735">
    <property type="entry name" value="NAD(P)-binding Rossmann-fold domains"/>
    <property type="match status" value="1"/>
</dbReference>
<feature type="binding site" evidence="16">
    <location>
        <position position="253"/>
    </location>
    <ligand>
        <name>NAD(+)</name>
        <dbReference type="ChEBI" id="CHEBI:57540"/>
    </ligand>
</feature>
<evidence type="ECO:0000256" key="17">
    <source>
        <dbReference type="RuleBase" id="RU000437"/>
    </source>
</evidence>
<dbReference type="HAMAP" id="MF_00394">
    <property type="entry name" value="NAD_Glyc3P_dehydrog"/>
    <property type="match status" value="1"/>
</dbReference>
<evidence type="ECO:0000256" key="11">
    <source>
        <dbReference type="ARBA" id="ARBA00069372"/>
    </source>
</evidence>
<keyword evidence="5 13" id="KW-0520">NAD</keyword>
<dbReference type="PRINTS" id="PR00077">
    <property type="entry name" value="GPDHDRGNASE"/>
</dbReference>
<evidence type="ECO:0000259" key="19">
    <source>
        <dbReference type="Pfam" id="PF07479"/>
    </source>
</evidence>
<feature type="binding site" evidence="13">
    <location>
        <position position="252"/>
    </location>
    <ligand>
        <name>sn-glycerol 3-phosphate</name>
        <dbReference type="ChEBI" id="CHEBI:57597"/>
    </ligand>
</feature>
<evidence type="ECO:0000256" key="16">
    <source>
        <dbReference type="PIRSR" id="PIRSR000114-3"/>
    </source>
</evidence>
<feature type="binding site" evidence="13">
    <location>
        <position position="253"/>
    </location>
    <ligand>
        <name>NADPH</name>
        <dbReference type="ChEBI" id="CHEBI:57783"/>
    </ligand>
</feature>
<dbReference type="RefSeq" id="WP_073284568.1">
    <property type="nucleotide sequence ID" value="NZ_FRCP01000007.1"/>
</dbReference>
<keyword evidence="3 13" id="KW-0521">NADP</keyword>
<sequence length="337" mass="36386">MSKVTVLGAGSWGTALSIVLANNGHEVILWSALQPEIEMLQTHREQIDKLPGTKLPDNIEITGDLPYACENPDLIVFAVASPYVRSTAKLAAPFIKESQMVVNVAKGIEETTLMTLSEIIEEELNNADVAVLSGPSHAEEVSKGIPTTCVVGAHTKETACFIQNIFMNERFRVYTSPDIVGIELGSSLKNVIALAAGVADGLGYGDNTKAALITRGIAEMSRLGIAMGGRMETFAGLSGVGDLIVTCTSKHSRNRGAGYLMGKGYTMKEAMDEVKQVVEGVYSAKAALGLAKKYDVSMPIVEQINKVLFEDKSAKEAVTDLLLRDKRREYSDLEWEK</sequence>
<feature type="binding site" evidence="13">
    <location>
        <position position="136"/>
    </location>
    <ligand>
        <name>sn-glycerol 3-phosphate</name>
        <dbReference type="ChEBI" id="CHEBI:57597"/>
    </ligand>
</feature>
<feature type="binding site" evidence="13">
    <location>
        <position position="277"/>
    </location>
    <ligand>
        <name>NADPH</name>
        <dbReference type="ChEBI" id="CHEBI:57783"/>
    </ligand>
</feature>
<evidence type="ECO:0000256" key="7">
    <source>
        <dbReference type="ARBA" id="ARBA00023209"/>
    </source>
</evidence>
<comment type="caution">
    <text evidence="13">Lacks conserved residue(s) required for the propagation of feature annotation.</text>
</comment>
<keyword evidence="2 13" id="KW-0444">Lipid biosynthesis</keyword>
<keyword evidence="13" id="KW-0547">Nucleotide-binding</keyword>
<dbReference type="PROSITE" id="PS00957">
    <property type="entry name" value="NAD_G3PDH"/>
    <property type="match status" value="1"/>
</dbReference>
<comment type="function">
    <text evidence="13">Catalyzes the reduction of the glycolytic intermediate dihydroxyacetone phosphate (DHAP) to sn-glycerol 3-phosphate (G3P), the key precursor for phospholipid synthesis.</text>
</comment>
<dbReference type="NCBIfam" id="NF000941">
    <property type="entry name" value="PRK00094.1-3"/>
    <property type="match status" value="1"/>
</dbReference>
<dbReference type="EC" id="1.1.1.94" evidence="10 13"/>
<feature type="binding site" evidence="13">
    <location>
        <position position="134"/>
    </location>
    <ligand>
        <name>sn-glycerol 3-phosphate</name>
        <dbReference type="ChEBI" id="CHEBI:57597"/>
    </ligand>
</feature>
<proteinExistence type="inferred from homology"/>
<dbReference type="EMBL" id="FRCP01000007">
    <property type="protein sequence ID" value="SHM21799.1"/>
    <property type="molecule type" value="Genomic_DNA"/>
</dbReference>
<feature type="binding site" evidence="16">
    <location>
        <begin position="8"/>
        <end position="13"/>
    </location>
    <ligand>
        <name>NAD(+)</name>
        <dbReference type="ChEBI" id="CHEBI:57540"/>
    </ligand>
</feature>
<feature type="binding site" evidence="13">
    <location>
        <position position="11"/>
    </location>
    <ligand>
        <name>NADPH</name>
        <dbReference type="ChEBI" id="CHEBI:57783"/>
    </ligand>
</feature>
<evidence type="ECO:0000256" key="10">
    <source>
        <dbReference type="ARBA" id="ARBA00066687"/>
    </source>
</evidence>
<evidence type="ECO:0000256" key="9">
    <source>
        <dbReference type="ARBA" id="ARBA00052716"/>
    </source>
</evidence>